<evidence type="ECO:0000259" key="4">
    <source>
        <dbReference type="Pfam" id="PF20684"/>
    </source>
</evidence>
<organism evidence="5 6">
    <name type="scientific">Diaporthe australafricana</name>
    <dbReference type="NCBI Taxonomy" id="127596"/>
    <lineage>
        <taxon>Eukaryota</taxon>
        <taxon>Fungi</taxon>
        <taxon>Dikarya</taxon>
        <taxon>Ascomycota</taxon>
        <taxon>Pezizomycotina</taxon>
        <taxon>Sordariomycetes</taxon>
        <taxon>Sordariomycetidae</taxon>
        <taxon>Diaporthales</taxon>
        <taxon>Diaporthaceae</taxon>
        <taxon>Diaporthe</taxon>
    </lineage>
</organism>
<dbReference type="EMBL" id="JAWRVE010000034">
    <property type="protein sequence ID" value="KAL1871070.1"/>
    <property type="molecule type" value="Genomic_DNA"/>
</dbReference>
<feature type="domain" description="Ecp2 effector protein-like" evidence="3">
    <location>
        <begin position="132"/>
        <end position="220"/>
    </location>
</feature>
<name>A0ABR3X5G0_9PEZI</name>
<protein>
    <recommendedName>
        <fullName evidence="7">Ecp2 effector protein domain-containing protein</fullName>
    </recommendedName>
</protein>
<evidence type="ECO:0000256" key="2">
    <source>
        <dbReference type="SAM" id="Phobius"/>
    </source>
</evidence>
<accession>A0ABR3X5G0</accession>
<dbReference type="Proteomes" id="UP001583177">
    <property type="component" value="Unassembled WGS sequence"/>
</dbReference>
<keyword evidence="2" id="KW-0812">Transmembrane</keyword>
<dbReference type="Pfam" id="PF14856">
    <property type="entry name" value="Hce2"/>
    <property type="match status" value="1"/>
</dbReference>
<evidence type="ECO:0000313" key="6">
    <source>
        <dbReference type="Proteomes" id="UP001583177"/>
    </source>
</evidence>
<evidence type="ECO:0000259" key="3">
    <source>
        <dbReference type="Pfam" id="PF14856"/>
    </source>
</evidence>
<evidence type="ECO:0008006" key="7">
    <source>
        <dbReference type="Google" id="ProtNLM"/>
    </source>
</evidence>
<dbReference type="Pfam" id="PF20684">
    <property type="entry name" value="Fung_rhodopsin"/>
    <property type="match status" value="1"/>
</dbReference>
<dbReference type="InterPro" id="IPR049326">
    <property type="entry name" value="Rhodopsin_dom_fungi"/>
</dbReference>
<keyword evidence="6" id="KW-1185">Reference proteome</keyword>
<feature type="transmembrane region" description="Helical" evidence="2">
    <location>
        <begin position="6"/>
        <end position="25"/>
    </location>
</feature>
<feature type="domain" description="Rhodopsin" evidence="4">
    <location>
        <begin position="3"/>
        <end position="45"/>
    </location>
</feature>
<evidence type="ECO:0000313" key="5">
    <source>
        <dbReference type="EMBL" id="KAL1871070.1"/>
    </source>
</evidence>
<evidence type="ECO:0000256" key="1">
    <source>
        <dbReference type="SAM" id="MobiDB-lite"/>
    </source>
</evidence>
<gene>
    <name evidence="5" type="ORF">Daus18300_004815</name>
</gene>
<sequence>MTLSIANILIDVAILLLPVGVVVPLQMPKMQKASLLVPFATGGFREPSQAVDVYSTTVSKNRKRRAEINFGRAYELSSREEGAGGNSDEAKLWSRSKTTMSPEPMAGTRDVNEQDDDQETCGNTDPKPEGKNNILKDDCQKVVDYMKVRPGYWKVMGYNKHGPPADLVNRGTCEITVTREDALDTSFEFGNLDVIDFVEAAMRKSNDATRMPRVSGSVTCGGDFTPLVEWRVDFPLSAAYPSVRMSVIGWSLVSLSIFAFTLM</sequence>
<proteinExistence type="predicted"/>
<reference evidence="5 6" key="1">
    <citation type="journal article" date="2024" name="IMA Fungus">
        <title>IMA Genome - F19 : A genome assembly and annotation guide to empower mycologists, including annotated draft genome sequences of Ceratocystis pirilliformis, Diaporthe australafricana, Fusarium ophioides, Paecilomyces lecythidis, and Sporothrix stenoceras.</title>
        <authorList>
            <person name="Aylward J."/>
            <person name="Wilson A.M."/>
            <person name="Visagie C.M."/>
            <person name="Spraker J."/>
            <person name="Barnes I."/>
            <person name="Buitendag C."/>
            <person name="Ceriani C."/>
            <person name="Del Mar Angel L."/>
            <person name="du Plessis D."/>
            <person name="Fuchs T."/>
            <person name="Gasser K."/>
            <person name="Kramer D."/>
            <person name="Li W."/>
            <person name="Munsamy K."/>
            <person name="Piso A."/>
            <person name="Price J.L."/>
            <person name="Sonnekus B."/>
            <person name="Thomas C."/>
            <person name="van der Nest A."/>
            <person name="van Dijk A."/>
            <person name="van Heerden A."/>
            <person name="van Vuuren N."/>
            <person name="Yilmaz N."/>
            <person name="Duong T.A."/>
            <person name="van der Merwe N.A."/>
            <person name="Wingfield M.J."/>
            <person name="Wingfield B.D."/>
        </authorList>
    </citation>
    <scope>NUCLEOTIDE SEQUENCE [LARGE SCALE GENOMIC DNA]</scope>
    <source>
        <strain evidence="5 6">CMW 18300</strain>
    </source>
</reference>
<keyword evidence="2" id="KW-1133">Transmembrane helix</keyword>
<feature type="compositionally biased region" description="Basic and acidic residues" evidence="1">
    <location>
        <begin position="77"/>
        <end position="92"/>
    </location>
</feature>
<dbReference type="InterPro" id="IPR029226">
    <property type="entry name" value="Ecp2-like"/>
</dbReference>
<comment type="caution">
    <text evidence="5">The sequence shown here is derived from an EMBL/GenBank/DDBJ whole genome shotgun (WGS) entry which is preliminary data.</text>
</comment>
<feature type="region of interest" description="Disordered" evidence="1">
    <location>
        <begin position="77"/>
        <end position="134"/>
    </location>
</feature>
<keyword evidence="2" id="KW-0472">Membrane</keyword>